<accession>A0ABR8B8F7</accession>
<protein>
    <submittedName>
        <fullName evidence="2">Helix-turn-helix domain-containing protein</fullName>
    </submittedName>
</protein>
<dbReference type="SUPFAM" id="SSF46955">
    <property type="entry name" value="Putative DNA-binding domain"/>
    <property type="match status" value="1"/>
</dbReference>
<evidence type="ECO:0000259" key="1">
    <source>
        <dbReference type="Pfam" id="PF12728"/>
    </source>
</evidence>
<dbReference type="NCBIfam" id="TIGR01764">
    <property type="entry name" value="excise"/>
    <property type="match status" value="1"/>
</dbReference>
<evidence type="ECO:0000313" key="2">
    <source>
        <dbReference type="EMBL" id="MBD2249794.1"/>
    </source>
</evidence>
<dbReference type="InterPro" id="IPR010093">
    <property type="entry name" value="SinI_DNA-bd"/>
</dbReference>
<dbReference type="InterPro" id="IPR009061">
    <property type="entry name" value="DNA-bd_dom_put_sf"/>
</dbReference>
<dbReference type="InterPro" id="IPR041657">
    <property type="entry name" value="HTH_17"/>
</dbReference>
<keyword evidence="3" id="KW-1185">Reference proteome</keyword>
<dbReference type="Proteomes" id="UP000621307">
    <property type="component" value="Unassembled WGS sequence"/>
</dbReference>
<reference evidence="2 3" key="1">
    <citation type="journal article" date="2020" name="ISME J.">
        <title>Comparative genomics reveals insights into cyanobacterial evolution and habitat adaptation.</title>
        <authorList>
            <person name="Chen M.Y."/>
            <person name="Teng W.K."/>
            <person name="Zhao L."/>
            <person name="Hu C.X."/>
            <person name="Zhou Y.K."/>
            <person name="Han B.P."/>
            <person name="Song L.R."/>
            <person name="Shu W.S."/>
        </authorList>
    </citation>
    <scope>NUCLEOTIDE SEQUENCE [LARGE SCALE GENOMIC DNA]</scope>
    <source>
        <strain evidence="2 3">FACHB-3921</strain>
    </source>
</reference>
<dbReference type="RefSeq" id="WP_190565210.1">
    <property type="nucleotide sequence ID" value="NZ_JACJQL010000001.1"/>
</dbReference>
<sequence>MTIVPRHNQPLESVMAQEQEASDIKEIERLLNIKEFKPKLIGGNQEAITIPDSVYQVLRQVVQAMALGKAVSIITQNKELTTQQAADLLNVSRPYLIKLLEQGEIPYMMVGTHRRVKFEDLMKYKQKRDTERRKSLDELIAESQELGFYE</sequence>
<feature type="domain" description="Helix-turn-helix" evidence="1">
    <location>
        <begin position="80"/>
        <end position="128"/>
    </location>
</feature>
<gene>
    <name evidence="2" type="ORF">H6G14_00535</name>
</gene>
<evidence type="ECO:0000313" key="3">
    <source>
        <dbReference type="Proteomes" id="UP000621307"/>
    </source>
</evidence>
<organism evidence="2 3">
    <name type="scientific">Nostoc parmelioides FACHB-3921</name>
    <dbReference type="NCBI Taxonomy" id="2692909"/>
    <lineage>
        <taxon>Bacteria</taxon>
        <taxon>Bacillati</taxon>
        <taxon>Cyanobacteriota</taxon>
        <taxon>Cyanophyceae</taxon>
        <taxon>Nostocales</taxon>
        <taxon>Nostocaceae</taxon>
        <taxon>Nostoc</taxon>
    </lineage>
</organism>
<dbReference type="Pfam" id="PF12728">
    <property type="entry name" value="HTH_17"/>
    <property type="match status" value="1"/>
</dbReference>
<comment type="caution">
    <text evidence="2">The sequence shown here is derived from an EMBL/GenBank/DDBJ whole genome shotgun (WGS) entry which is preliminary data.</text>
</comment>
<proteinExistence type="predicted"/>
<name>A0ABR8B8F7_9NOSO</name>
<dbReference type="EMBL" id="JACJQL010000001">
    <property type="protein sequence ID" value="MBD2249794.1"/>
    <property type="molecule type" value="Genomic_DNA"/>
</dbReference>